<dbReference type="OrthoDB" id="1522627at2"/>
<evidence type="ECO:0000313" key="3">
    <source>
        <dbReference type="Proteomes" id="UP000291088"/>
    </source>
</evidence>
<dbReference type="EMBL" id="SDVB01000238">
    <property type="protein sequence ID" value="RYC12134.1"/>
    <property type="molecule type" value="Genomic_DNA"/>
</dbReference>
<dbReference type="AlphaFoldDB" id="A0A4Q2T587"/>
<accession>A0A4Q2T587</accession>
<evidence type="ECO:0000313" key="2">
    <source>
        <dbReference type="EMBL" id="RYC12134.1"/>
    </source>
</evidence>
<keyword evidence="1" id="KW-0732">Signal</keyword>
<feature type="signal peptide" evidence="1">
    <location>
        <begin position="1"/>
        <end position="24"/>
    </location>
</feature>
<gene>
    <name evidence="2" type="ORF">EUU22_13825</name>
</gene>
<evidence type="ECO:0000256" key="1">
    <source>
        <dbReference type="SAM" id="SignalP"/>
    </source>
</evidence>
<sequence length="554" mass="60899">MRILRYFVQAFSMLPLLLAMEARAEERYVTFAENRGWTVSYDREQNNCIAVPKVSDGLYFIRSSSREIVVMIAGPKFAWVTDGQDYKVEIRTDRERWDGTMRADTDEGFGGLYVSDPSESFMSALRGASRLSLRVDNVNYGPYSLSGSSDTLKQILGCAQAVERGEFKPAEPDYIGMNSLVSWKSEDFGKSYTSEGWTLALKGQDNVDGTATAYLEVSREGKGSATIKAESVPEGRGFGKLGIYKFDWSDPAVLFTSYTGGAHCCIEARVALSTDDGINIIDLGQFDGDVVHPVDLDGDDIYEFELADQRFLYAFAPYAGSVPPVQVQALRDGKFIDVTKEAAYRPVVERALLRTMKLCGEEQYPGACAGALANAALLGLYNSAFEFMVFDEINEKLEDSYLKCSDSAACRGRGDFKDFQEAVAFRLKDWGYDTEPALSEPAAAFFGELAKTKTGYSAPGDTTEGGCAMGPTRFEEAPAKGIVAVSGYEYTCHIGRADVLHDSVVTEAFCTGEGEYWLDRQIFEKDGADLWQHSLSRMESGLKPVKAAPCPAKP</sequence>
<reference evidence="2 3" key="1">
    <citation type="submission" date="2019-01" db="EMBL/GenBank/DDBJ databases">
        <authorList>
            <person name="Deng T."/>
        </authorList>
    </citation>
    <scope>NUCLEOTIDE SEQUENCE [LARGE SCALE GENOMIC DNA]</scope>
    <source>
        <strain evidence="2 3">F8825</strain>
    </source>
</reference>
<feature type="chain" id="PRO_5020722497" evidence="1">
    <location>
        <begin position="25"/>
        <end position="554"/>
    </location>
</feature>
<proteinExistence type="predicted"/>
<name>A0A4Q2T587_9HYPH</name>
<keyword evidence="3" id="KW-1185">Reference proteome</keyword>
<comment type="caution">
    <text evidence="2">The sequence shown here is derived from an EMBL/GenBank/DDBJ whole genome shotgun (WGS) entry which is preliminary data.</text>
</comment>
<dbReference type="RefSeq" id="WP_129332561.1">
    <property type="nucleotide sequence ID" value="NZ_SDVB01000238.1"/>
</dbReference>
<dbReference type="Proteomes" id="UP000291088">
    <property type="component" value="Unassembled WGS sequence"/>
</dbReference>
<protein>
    <submittedName>
        <fullName evidence="2">Uncharacterized protein</fullName>
    </submittedName>
</protein>
<organism evidence="2 3">
    <name type="scientific">Ciceribacter ferrooxidans</name>
    <dbReference type="NCBI Taxonomy" id="2509717"/>
    <lineage>
        <taxon>Bacteria</taxon>
        <taxon>Pseudomonadati</taxon>
        <taxon>Pseudomonadota</taxon>
        <taxon>Alphaproteobacteria</taxon>
        <taxon>Hyphomicrobiales</taxon>
        <taxon>Rhizobiaceae</taxon>
        <taxon>Ciceribacter</taxon>
    </lineage>
</organism>